<dbReference type="GO" id="GO:0019079">
    <property type="term" value="P:viral genome replication"/>
    <property type="evidence" value="ECO:0007669"/>
    <property type="project" value="InterPro"/>
</dbReference>
<evidence type="ECO:0000256" key="4">
    <source>
        <dbReference type="ARBA" id="ARBA00022741"/>
    </source>
</evidence>
<keyword evidence="3" id="KW-0235">DNA replication</keyword>
<evidence type="ECO:0000256" key="5">
    <source>
        <dbReference type="ARBA" id="ARBA00022840"/>
    </source>
</evidence>
<name>A0A8A4XCG5_9VIRU</name>
<dbReference type="GO" id="GO:0006260">
    <property type="term" value="P:DNA replication"/>
    <property type="evidence" value="ECO:0007669"/>
    <property type="project" value="UniProtKB-KW"/>
</dbReference>
<evidence type="ECO:0000313" key="7">
    <source>
        <dbReference type="EMBL" id="QTE03933.1"/>
    </source>
</evidence>
<evidence type="ECO:0000256" key="3">
    <source>
        <dbReference type="ARBA" id="ARBA00022705"/>
    </source>
</evidence>
<evidence type="ECO:0000259" key="6">
    <source>
        <dbReference type="Pfam" id="PF01057"/>
    </source>
</evidence>
<dbReference type="GO" id="GO:0005524">
    <property type="term" value="F:ATP binding"/>
    <property type="evidence" value="ECO:0007669"/>
    <property type="project" value="UniProtKB-KW"/>
</dbReference>
<proteinExistence type="predicted"/>
<dbReference type="SUPFAM" id="SSF52540">
    <property type="entry name" value="P-loop containing nucleoside triphosphate hydrolases"/>
    <property type="match status" value="1"/>
</dbReference>
<protein>
    <submittedName>
        <fullName evidence="7">Replication protein</fullName>
    </submittedName>
</protein>
<sequence length="411" mass="47627">MSTTGEPETTANGIKKNFVGFSTEDRQWDARFNVQLDDDLESLLNAAKIEFNTGKLKYLLIGGVEIGTRPYQDDYQVRHVHCALIYYNRVSKRSILKAFGIKQGNGYYLVPRDRSKPYSGWREHHTKAFSKVDETKRSLLEMGALPADSGKTSTEFTKRSDEEKKRKTDDVLIDMRRLIENGEAETAWTKYPRTYLQYGEKVKAMIHQQRDKLHSSGDPHIWLYGAAGLGKSALLNYIYPKYYKKNLYNRFFDLYDDTVHSHIMLEDLDHDAVDKLSTNFLKTLCDEAGFPVDQKYKTPQLTRSTILVTSNFTISEIITQSEECNVFGKHQNKLALQRRFWEIEAKELMRKLSLKLLPKYELQKLKKEGNTDPSKLFMGWDYLTDTPTCVPIPQSTELAETIRNIFYSNQN</sequence>
<dbReference type="Pfam" id="PF01057">
    <property type="entry name" value="Parvo_NS1"/>
    <property type="match status" value="1"/>
</dbReference>
<keyword evidence="2" id="KW-1048">Host nucleus</keyword>
<keyword evidence="4" id="KW-0547">Nucleotide-binding</keyword>
<evidence type="ECO:0000256" key="1">
    <source>
        <dbReference type="ARBA" id="ARBA00004147"/>
    </source>
</evidence>
<evidence type="ECO:0000256" key="2">
    <source>
        <dbReference type="ARBA" id="ARBA00022562"/>
    </source>
</evidence>
<dbReference type="InterPro" id="IPR001257">
    <property type="entry name" value="Parvovirus_NS1_helicase"/>
</dbReference>
<feature type="domain" description="Parvovirus non-structural protein 1 helicase" evidence="6">
    <location>
        <begin position="221"/>
        <end position="346"/>
    </location>
</feature>
<organism evidence="7">
    <name type="scientific">Motacilla cinerea parvo-like hybrid virus</name>
    <dbReference type="NCBI Taxonomy" id="2794517"/>
    <lineage>
        <taxon>Viruses</taxon>
        <taxon>Monodnaviria</taxon>
        <taxon>Shotokuvirae</taxon>
        <taxon>Cossaviricota</taxon>
        <taxon>Quintoviricetes</taxon>
        <taxon>Piccovirales</taxon>
        <taxon>Parvoviridae</taxon>
    </lineage>
</organism>
<dbReference type="GO" id="GO:0042025">
    <property type="term" value="C:host cell nucleus"/>
    <property type="evidence" value="ECO:0007669"/>
    <property type="project" value="UniProtKB-SubCell"/>
</dbReference>
<dbReference type="InterPro" id="IPR027417">
    <property type="entry name" value="P-loop_NTPase"/>
</dbReference>
<reference evidence="7" key="1">
    <citation type="submission" date="2020-09" db="EMBL/GenBank/DDBJ databases">
        <title>Parvovirus dark matter in the feces of wild birds.</title>
        <authorList>
            <person name="Dai Z."/>
            <person name="Yang S."/>
            <person name="Zhang W."/>
        </authorList>
    </citation>
    <scope>NUCLEOTIDE SEQUENCE</scope>
    <source>
        <strain evidence="7">Wag88par023</strain>
    </source>
</reference>
<dbReference type="Gene3D" id="3.40.50.300">
    <property type="entry name" value="P-loop containing nucleotide triphosphate hydrolases"/>
    <property type="match status" value="1"/>
</dbReference>
<keyword evidence="5" id="KW-0067">ATP-binding</keyword>
<comment type="subcellular location">
    <subcellularLocation>
        <location evidence="1">Host nucleus</location>
    </subcellularLocation>
</comment>
<accession>A0A8A4XCG5</accession>
<dbReference type="EMBL" id="MW046502">
    <property type="protein sequence ID" value="QTE03933.1"/>
    <property type="molecule type" value="Genomic_DNA"/>
</dbReference>